<dbReference type="InterPro" id="IPR035909">
    <property type="entry name" value="CheB_C"/>
</dbReference>
<dbReference type="EC" id="3.1.1.61" evidence="4"/>
<comment type="catalytic activity">
    <reaction evidence="5">
        <text>[protein]-L-glutamate 5-O-methyl ester + H2O = L-glutamyl-[protein] + methanol + H(+)</text>
        <dbReference type="Rhea" id="RHEA:23236"/>
        <dbReference type="Rhea" id="RHEA-COMP:10208"/>
        <dbReference type="Rhea" id="RHEA-COMP:10311"/>
        <dbReference type="ChEBI" id="CHEBI:15377"/>
        <dbReference type="ChEBI" id="CHEBI:15378"/>
        <dbReference type="ChEBI" id="CHEBI:17790"/>
        <dbReference type="ChEBI" id="CHEBI:29973"/>
        <dbReference type="ChEBI" id="CHEBI:82795"/>
        <dbReference type="EC" id="3.1.1.61"/>
    </reaction>
</comment>
<dbReference type="Pfam" id="PF00072">
    <property type="entry name" value="Response_reg"/>
    <property type="match status" value="1"/>
</dbReference>
<dbReference type="Pfam" id="PF01339">
    <property type="entry name" value="CheB_methylest"/>
    <property type="match status" value="1"/>
</dbReference>
<dbReference type="PROSITE" id="PS50122">
    <property type="entry name" value="CHEB"/>
    <property type="match status" value="1"/>
</dbReference>
<accession>A0ABX1CSS2</accession>
<dbReference type="PANTHER" id="PTHR42872:SF6">
    <property type="entry name" value="PROTEIN-GLUTAMATE METHYLESTERASE_PROTEIN-GLUTAMINE GLUTAMINASE"/>
    <property type="match status" value="1"/>
</dbReference>
<feature type="domain" description="Response regulatory" evidence="8">
    <location>
        <begin position="13"/>
        <end position="131"/>
    </location>
</feature>
<dbReference type="PANTHER" id="PTHR42872">
    <property type="entry name" value="PROTEIN-GLUTAMATE METHYLESTERASE/PROTEIN-GLUTAMINE GLUTAMINASE"/>
    <property type="match status" value="1"/>
</dbReference>
<evidence type="ECO:0000256" key="3">
    <source>
        <dbReference type="ARBA" id="ARBA00022801"/>
    </source>
</evidence>
<feature type="active site" evidence="6">
    <location>
        <position position="290"/>
    </location>
</feature>
<keyword evidence="2 6" id="KW-0145">Chemotaxis</keyword>
<feature type="modified residue" description="4-aspartylphosphate" evidence="7">
    <location>
        <position position="64"/>
    </location>
</feature>
<evidence type="ECO:0000259" key="9">
    <source>
        <dbReference type="PROSITE" id="PS50122"/>
    </source>
</evidence>
<keyword evidence="11" id="KW-1185">Reference proteome</keyword>
<keyword evidence="1" id="KW-0963">Cytoplasm</keyword>
<dbReference type="RefSeq" id="WP_168135019.1">
    <property type="nucleotide sequence ID" value="NZ_JAAVJH010000007.1"/>
</dbReference>
<dbReference type="PROSITE" id="PS50110">
    <property type="entry name" value="RESPONSE_REGULATORY"/>
    <property type="match status" value="1"/>
</dbReference>
<dbReference type="SUPFAM" id="SSF52738">
    <property type="entry name" value="Methylesterase CheB, C-terminal domain"/>
    <property type="match status" value="1"/>
</dbReference>
<feature type="active site" evidence="6">
    <location>
        <position position="193"/>
    </location>
</feature>
<dbReference type="SUPFAM" id="SSF52172">
    <property type="entry name" value="CheY-like"/>
    <property type="match status" value="1"/>
</dbReference>
<dbReference type="CDD" id="cd16432">
    <property type="entry name" value="CheB_Rec"/>
    <property type="match status" value="1"/>
</dbReference>
<evidence type="ECO:0000313" key="11">
    <source>
        <dbReference type="Proteomes" id="UP000732399"/>
    </source>
</evidence>
<dbReference type="SMART" id="SM00448">
    <property type="entry name" value="REC"/>
    <property type="match status" value="1"/>
</dbReference>
<evidence type="ECO:0000256" key="4">
    <source>
        <dbReference type="ARBA" id="ARBA00039140"/>
    </source>
</evidence>
<proteinExistence type="predicted"/>
<evidence type="ECO:0000256" key="7">
    <source>
        <dbReference type="PROSITE-ProRule" id="PRU00169"/>
    </source>
</evidence>
<keyword evidence="3 6" id="KW-0378">Hydrolase</keyword>
<dbReference type="Gene3D" id="3.40.50.2300">
    <property type="match status" value="1"/>
</dbReference>
<evidence type="ECO:0000256" key="1">
    <source>
        <dbReference type="ARBA" id="ARBA00022490"/>
    </source>
</evidence>
<comment type="caution">
    <text evidence="10">The sequence shown here is derived from an EMBL/GenBank/DDBJ whole genome shotgun (WGS) entry which is preliminary data.</text>
</comment>
<protein>
    <recommendedName>
        <fullName evidence="4">protein-glutamate methylesterase</fullName>
        <ecNumber evidence="4">3.1.1.61</ecNumber>
    </recommendedName>
</protein>
<name>A0ABX1CSS2_9SPHN</name>
<reference evidence="10 11" key="1">
    <citation type="submission" date="2020-03" db="EMBL/GenBank/DDBJ databases">
        <authorList>
            <person name="Wang L."/>
            <person name="He N."/>
            <person name="Li Y."/>
            <person name="Fang Y."/>
            <person name="Zhang F."/>
        </authorList>
    </citation>
    <scope>NUCLEOTIDE SEQUENCE [LARGE SCALE GENOMIC DNA]</scope>
    <source>
        <strain evidence="10 11">36D10-4-7</strain>
    </source>
</reference>
<evidence type="ECO:0000256" key="6">
    <source>
        <dbReference type="PROSITE-ProRule" id="PRU00050"/>
    </source>
</evidence>
<evidence type="ECO:0000313" key="10">
    <source>
        <dbReference type="EMBL" id="NJR79462.1"/>
    </source>
</evidence>
<keyword evidence="7" id="KW-0597">Phosphoprotein</keyword>
<dbReference type="Gene3D" id="3.40.50.180">
    <property type="entry name" value="Methylesterase CheB, C-terminal domain"/>
    <property type="match status" value="1"/>
</dbReference>
<feature type="domain" description="CheB-type methylesterase" evidence="9">
    <location>
        <begin position="154"/>
        <end position="339"/>
    </location>
</feature>
<feature type="active site" evidence="6">
    <location>
        <position position="166"/>
    </location>
</feature>
<dbReference type="InterPro" id="IPR000673">
    <property type="entry name" value="Sig_transdc_resp-reg_Me-estase"/>
</dbReference>
<evidence type="ECO:0000256" key="5">
    <source>
        <dbReference type="ARBA" id="ARBA00048267"/>
    </source>
</evidence>
<dbReference type="InterPro" id="IPR008248">
    <property type="entry name" value="CheB-like"/>
</dbReference>
<organism evidence="10 11">
    <name type="scientific">Sphingomonas corticis</name>
    <dbReference type="NCBI Taxonomy" id="2722791"/>
    <lineage>
        <taxon>Bacteria</taxon>
        <taxon>Pseudomonadati</taxon>
        <taxon>Pseudomonadota</taxon>
        <taxon>Alphaproteobacteria</taxon>
        <taxon>Sphingomonadales</taxon>
        <taxon>Sphingomonadaceae</taxon>
        <taxon>Sphingomonas</taxon>
    </lineage>
</organism>
<sequence>MRRLHATPDPAPRVLIVDDSAVARAVLARFVTASGRYAIAAAVADADAALAFLARERVDVVLLDLELPRTSGIEALPALLAAGQGARVLVVSGSAAEGAAVTMRALALGAADTLVKPAANAFASRFGDVLIARLDLLTAPGADARAPAARPRAPAATFDVIAIGASTGGIHALAGLLGAIPATLTQPILITQHLPASFSPFFAAQVALSARRPCEVAQDRVRVRPGHVLVAPGDSHMVTVSLGEGTAATRLSREPSPTGNLPSVDPMFASLAAAYGPRVLAIVLSGMGRDGLEGARAVRAAGGTVVVQDAESSVVWGMPGAVAAAGLANAVLSPAEIGAWAGTAA</sequence>
<evidence type="ECO:0000256" key="2">
    <source>
        <dbReference type="ARBA" id="ARBA00022500"/>
    </source>
</evidence>
<dbReference type="EMBL" id="JAAVJH010000007">
    <property type="protein sequence ID" value="NJR79462.1"/>
    <property type="molecule type" value="Genomic_DNA"/>
</dbReference>
<dbReference type="InterPro" id="IPR011006">
    <property type="entry name" value="CheY-like_superfamily"/>
</dbReference>
<dbReference type="Proteomes" id="UP000732399">
    <property type="component" value="Unassembled WGS sequence"/>
</dbReference>
<dbReference type="PIRSF" id="PIRSF000876">
    <property type="entry name" value="RR_chemtxs_CheB"/>
    <property type="match status" value="1"/>
</dbReference>
<gene>
    <name evidence="10" type="ORF">HBH26_12805</name>
</gene>
<dbReference type="InterPro" id="IPR001789">
    <property type="entry name" value="Sig_transdc_resp-reg_receiver"/>
</dbReference>
<evidence type="ECO:0000259" key="8">
    <source>
        <dbReference type="PROSITE" id="PS50110"/>
    </source>
</evidence>